<dbReference type="FunFam" id="3.40.50.720:FF:000084">
    <property type="entry name" value="Short-chain dehydrogenase reductase"/>
    <property type="match status" value="1"/>
</dbReference>
<sequence>MTDTRTTSTDQDIAVVSGATGGMGGAIAARLAADGATVIMLGRDAGRLAAARERLGGDRLETLVADIGDSAAVDAAVAEILARHGRIDILVHAAGDGPVASVTEATDAQWQSTVNGKVIGAVRLVRAVAPGMAERGGGRIVLVNGIFRKEPDPLFVINSVVNAGVGAFAKAVSRDLGRQGIRVNTVDPGATDTPLWGRILDDLAARFGSTAEQVGKDVAAANPSGRLNTPEEIADAVAFLVSPAAARINGASITVDGGESVSM</sequence>
<dbReference type="InterPro" id="IPR002347">
    <property type="entry name" value="SDR_fam"/>
</dbReference>
<keyword evidence="2" id="KW-0560">Oxidoreductase</keyword>
<dbReference type="Proteomes" id="UP000477750">
    <property type="component" value="Unassembled WGS sequence"/>
</dbReference>
<evidence type="ECO:0000259" key="3">
    <source>
        <dbReference type="SMART" id="SM00822"/>
    </source>
</evidence>
<dbReference type="GO" id="GO:0016491">
    <property type="term" value="F:oxidoreductase activity"/>
    <property type="evidence" value="ECO:0007669"/>
    <property type="project" value="UniProtKB-KW"/>
</dbReference>
<evidence type="ECO:0000256" key="1">
    <source>
        <dbReference type="ARBA" id="ARBA00006484"/>
    </source>
</evidence>
<dbReference type="PANTHER" id="PTHR42879">
    <property type="entry name" value="3-OXOACYL-(ACYL-CARRIER-PROTEIN) REDUCTASE"/>
    <property type="match status" value="1"/>
</dbReference>
<dbReference type="InterPro" id="IPR050259">
    <property type="entry name" value="SDR"/>
</dbReference>
<accession>A0A6L5GAH2</accession>
<organism evidence="4 5">
    <name type="scientific">Glycomyces albidus</name>
    <dbReference type="NCBI Taxonomy" id="2656774"/>
    <lineage>
        <taxon>Bacteria</taxon>
        <taxon>Bacillati</taxon>
        <taxon>Actinomycetota</taxon>
        <taxon>Actinomycetes</taxon>
        <taxon>Glycomycetales</taxon>
        <taxon>Glycomycetaceae</taxon>
        <taxon>Glycomyces</taxon>
    </lineage>
</organism>
<dbReference type="Gene3D" id="3.40.50.720">
    <property type="entry name" value="NAD(P)-binding Rossmann-like Domain"/>
    <property type="match status" value="1"/>
</dbReference>
<dbReference type="Pfam" id="PF13561">
    <property type="entry name" value="adh_short_C2"/>
    <property type="match status" value="1"/>
</dbReference>
<feature type="domain" description="Ketoreductase" evidence="3">
    <location>
        <begin position="12"/>
        <end position="202"/>
    </location>
</feature>
<reference evidence="4 5" key="1">
    <citation type="submission" date="2019-10" db="EMBL/GenBank/DDBJ databases">
        <title>Glycomyces albidus sp. nov., a novel actinomycete isolated from rhizosphere soil of wheat (Triticum aestivum L.).</title>
        <authorList>
            <person name="Qian L."/>
        </authorList>
    </citation>
    <scope>NUCLEOTIDE SEQUENCE [LARGE SCALE GENOMIC DNA]</scope>
    <source>
        <strain evidence="4 5">NEAU-7082</strain>
    </source>
</reference>
<comment type="similarity">
    <text evidence="1">Belongs to the short-chain dehydrogenases/reductases (SDR) family.</text>
</comment>
<dbReference type="RefSeq" id="WP_153025730.1">
    <property type="nucleotide sequence ID" value="NZ_WIAO01000015.1"/>
</dbReference>
<name>A0A6L5GAH2_9ACTN</name>
<dbReference type="InterPro" id="IPR036291">
    <property type="entry name" value="NAD(P)-bd_dom_sf"/>
</dbReference>
<dbReference type="EMBL" id="WIAO01000015">
    <property type="protein sequence ID" value="MQM26570.1"/>
    <property type="molecule type" value="Genomic_DNA"/>
</dbReference>
<dbReference type="PRINTS" id="PR00081">
    <property type="entry name" value="GDHRDH"/>
</dbReference>
<evidence type="ECO:0000256" key="2">
    <source>
        <dbReference type="ARBA" id="ARBA00023002"/>
    </source>
</evidence>
<dbReference type="AlphaFoldDB" id="A0A6L5GAH2"/>
<dbReference type="SUPFAM" id="SSF51735">
    <property type="entry name" value="NAD(P)-binding Rossmann-fold domains"/>
    <property type="match status" value="1"/>
</dbReference>
<evidence type="ECO:0000313" key="4">
    <source>
        <dbReference type="EMBL" id="MQM26570.1"/>
    </source>
</evidence>
<proteinExistence type="inferred from homology"/>
<evidence type="ECO:0000313" key="5">
    <source>
        <dbReference type="Proteomes" id="UP000477750"/>
    </source>
</evidence>
<protein>
    <submittedName>
        <fullName evidence="4">SDR family oxidoreductase</fullName>
    </submittedName>
</protein>
<comment type="caution">
    <text evidence="4">The sequence shown here is derived from an EMBL/GenBank/DDBJ whole genome shotgun (WGS) entry which is preliminary data.</text>
</comment>
<gene>
    <name evidence="4" type="ORF">GFD30_13445</name>
</gene>
<dbReference type="SMART" id="SM00822">
    <property type="entry name" value="PKS_KR"/>
    <property type="match status" value="1"/>
</dbReference>
<dbReference type="InterPro" id="IPR057326">
    <property type="entry name" value="KR_dom"/>
</dbReference>
<keyword evidence="5" id="KW-1185">Reference proteome</keyword>